<evidence type="ECO:0000313" key="2">
    <source>
        <dbReference type="Proteomes" id="UP001168990"/>
    </source>
</evidence>
<comment type="caution">
    <text evidence="1">The sequence shown here is derived from an EMBL/GenBank/DDBJ whole genome shotgun (WGS) entry which is preliminary data.</text>
</comment>
<reference evidence="1" key="1">
    <citation type="journal article" date="2023" name="bioRxiv">
        <title>Scaffold-level genome assemblies of two parasitoid biocontrol wasps reveal the parthenogenesis mechanism and an associated novel virus.</title>
        <authorList>
            <person name="Inwood S."/>
            <person name="Skelly J."/>
            <person name="Guhlin J."/>
            <person name="Harrop T."/>
            <person name="Goldson S."/>
            <person name="Dearden P."/>
        </authorList>
    </citation>
    <scope>NUCLEOTIDE SEQUENCE</scope>
    <source>
        <strain evidence="1">Irish</strain>
        <tissue evidence="1">Whole body</tissue>
    </source>
</reference>
<dbReference type="Proteomes" id="UP001168990">
    <property type="component" value="Unassembled WGS sequence"/>
</dbReference>
<proteinExistence type="predicted"/>
<dbReference type="EMBL" id="JAQQBS010001423">
    <property type="protein sequence ID" value="KAK0160658.1"/>
    <property type="molecule type" value="Genomic_DNA"/>
</dbReference>
<gene>
    <name evidence="1" type="ORF">PV328_008044</name>
</gene>
<organism evidence="1 2">
    <name type="scientific">Microctonus aethiopoides</name>
    <dbReference type="NCBI Taxonomy" id="144406"/>
    <lineage>
        <taxon>Eukaryota</taxon>
        <taxon>Metazoa</taxon>
        <taxon>Ecdysozoa</taxon>
        <taxon>Arthropoda</taxon>
        <taxon>Hexapoda</taxon>
        <taxon>Insecta</taxon>
        <taxon>Pterygota</taxon>
        <taxon>Neoptera</taxon>
        <taxon>Endopterygota</taxon>
        <taxon>Hymenoptera</taxon>
        <taxon>Apocrita</taxon>
        <taxon>Ichneumonoidea</taxon>
        <taxon>Braconidae</taxon>
        <taxon>Euphorinae</taxon>
        <taxon>Microctonus</taxon>
    </lineage>
</organism>
<evidence type="ECO:0000313" key="1">
    <source>
        <dbReference type="EMBL" id="KAK0160658.1"/>
    </source>
</evidence>
<reference evidence="1" key="2">
    <citation type="submission" date="2023-03" db="EMBL/GenBank/DDBJ databases">
        <authorList>
            <person name="Inwood S.N."/>
            <person name="Skelly J.G."/>
            <person name="Guhlin J."/>
            <person name="Harrop T.W.R."/>
            <person name="Goldson S.G."/>
            <person name="Dearden P.K."/>
        </authorList>
    </citation>
    <scope>NUCLEOTIDE SEQUENCE</scope>
    <source>
        <strain evidence="1">Irish</strain>
        <tissue evidence="1">Whole body</tissue>
    </source>
</reference>
<keyword evidence="2" id="KW-1185">Reference proteome</keyword>
<dbReference type="AlphaFoldDB" id="A0AA39CA54"/>
<name>A0AA39CA54_9HYME</name>
<protein>
    <submittedName>
        <fullName evidence="1">Uncharacterized protein</fullName>
    </submittedName>
</protein>
<sequence>MPSGAEEGNVKYVSEVVSREIGQGLIAGRKHLGLVGVVKPSLRGVTGSATCKSQGGRERVPVAALGEPMPCRRGNGLRKPSVGAVAQDYTRAAHVFMDRKCLRLQPIKISFPGFDSVNRRASISLGVLRGFTTQ</sequence>
<accession>A0AA39CA54</accession>